<feature type="region of interest" description="Disordered" evidence="3">
    <location>
        <begin position="1"/>
        <end position="33"/>
    </location>
</feature>
<reference evidence="5 6" key="1">
    <citation type="submission" date="2020-04" db="EMBL/GenBank/DDBJ databases">
        <title>Chromosome-level genome assembly of a cyprinid fish Onychostoma macrolepis by integration of Nanopore Sequencing, Bionano and Hi-C technology.</title>
        <authorList>
            <person name="Wang D."/>
        </authorList>
    </citation>
    <scope>NUCLEOTIDE SEQUENCE [LARGE SCALE GENOMIC DNA]</scope>
    <source>
        <strain evidence="5">SWU-2019</strain>
        <tissue evidence="5">Muscle</tissue>
    </source>
</reference>
<organism evidence="5 6">
    <name type="scientific">Onychostoma macrolepis</name>
    <dbReference type="NCBI Taxonomy" id="369639"/>
    <lineage>
        <taxon>Eukaryota</taxon>
        <taxon>Metazoa</taxon>
        <taxon>Chordata</taxon>
        <taxon>Craniata</taxon>
        <taxon>Vertebrata</taxon>
        <taxon>Euteleostomi</taxon>
        <taxon>Actinopterygii</taxon>
        <taxon>Neopterygii</taxon>
        <taxon>Teleostei</taxon>
        <taxon>Ostariophysi</taxon>
        <taxon>Cypriniformes</taxon>
        <taxon>Cyprinidae</taxon>
        <taxon>Acrossocheilinae</taxon>
        <taxon>Onychostoma</taxon>
    </lineage>
</organism>
<evidence type="ECO:0000313" key="6">
    <source>
        <dbReference type="Proteomes" id="UP000579812"/>
    </source>
</evidence>
<dbReference type="GO" id="GO:0005525">
    <property type="term" value="F:GTP binding"/>
    <property type="evidence" value="ECO:0007669"/>
    <property type="project" value="UniProtKB-KW"/>
</dbReference>
<feature type="coiled-coil region" evidence="2">
    <location>
        <begin position="317"/>
        <end position="358"/>
    </location>
</feature>
<keyword evidence="1" id="KW-0342">GTP-binding</keyword>
<feature type="coiled-coil region" evidence="2">
    <location>
        <begin position="467"/>
        <end position="511"/>
    </location>
</feature>
<dbReference type="SUPFAM" id="SSF52540">
    <property type="entry name" value="P-loop containing nucleoside triphosphate hydrolases"/>
    <property type="match status" value="1"/>
</dbReference>
<dbReference type="AlphaFoldDB" id="A0A7J6D7R6"/>
<dbReference type="PANTHER" id="PTHR32046">
    <property type="entry name" value="G DOMAIN-CONTAINING PROTEIN"/>
    <property type="match status" value="1"/>
</dbReference>
<evidence type="ECO:0000259" key="4">
    <source>
        <dbReference type="Pfam" id="PF00735"/>
    </source>
</evidence>
<dbReference type="PANTHER" id="PTHR32046:SF11">
    <property type="entry name" value="IMMUNE-ASSOCIATED NUCLEOTIDE-BINDING PROTEIN 10-LIKE"/>
    <property type="match status" value="1"/>
</dbReference>
<evidence type="ECO:0000313" key="5">
    <source>
        <dbReference type="EMBL" id="KAF4115338.1"/>
    </source>
</evidence>
<proteinExistence type="inferred from homology"/>
<keyword evidence="2" id="KW-0175">Coiled coil</keyword>
<name>A0A7J6D7R6_9TELE</name>
<dbReference type="InterPro" id="IPR027417">
    <property type="entry name" value="P-loop_NTPase"/>
</dbReference>
<dbReference type="Gene3D" id="3.40.50.300">
    <property type="entry name" value="P-loop containing nucleotide triphosphate hydrolases"/>
    <property type="match status" value="1"/>
</dbReference>
<feature type="region of interest" description="Disordered" evidence="3">
    <location>
        <begin position="559"/>
        <end position="582"/>
    </location>
</feature>
<protein>
    <recommendedName>
        <fullName evidence="4">Septin-type G domain-containing protein</fullName>
    </recommendedName>
</protein>
<keyword evidence="6" id="KW-1185">Reference proteome</keyword>
<comment type="similarity">
    <text evidence="1">Belongs to the TRAFAC class TrmE-Era-EngA-EngB-Septin-like GTPase superfamily. Septin GTPase family.</text>
</comment>
<evidence type="ECO:0000256" key="3">
    <source>
        <dbReference type="SAM" id="MobiDB-lite"/>
    </source>
</evidence>
<comment type="caution">
    <text evidence="5">The sequence shown here is derived from an EMBL/GenBank/DDBJ whole genome shotgun (WGS) entry which is preliminary data.</text>
</comment>
<dbReference type="FunFam" id="3.40.50.300:FF:003758">
    <property type="entry name" value="Zgc:171695"/>
    <property type="match status" value="1"/>
</dbReference>
<dbReference type="Proteomes" id="UP000579812">
    <property type="component" value="Unassembled WGS sequence"/>
</dbReference>
<evidence type="ECO:0000256" key="1">
    <source>
        <dbReference type="RuleBase" id="RU004560"/>
    </source>
</evidence>
<gene>
    <name evidence="5" type="ORF">G5714_002827</name>
</gene>
<dbReference type="Pfam" id="PF00735">
    <property type="entry name" value="Septin"/>
    <property type="match status" value="1"/>
</dbReference>
<dbReference type="EMBL" id="JAAMOB010000003">
    <property type="protein sequence ID" value="KAF4115338.1"/>
    <property type="molecule type" value="Genomic_DNA"/>
</dbReference>
<feature type="region of interest" description="Disordered" evidence="3">
    <location>
        <begin position="609"/>
        <end position="648"/>
    </location>
</feature>
<dbReference type="InterPro" id="IPR030379">
    <property type="entry name" value="G_SEPTIN_dom"/>
</dbReference>
<dbReference type="InterPro" id="IPR025662">
    <property type="entry name" value="Sigma_54_int_dom_ATP-bd_1"/>
</dbReference>
<evidence type="ECO:0000256" key="2">
    <source>
        <dbReference type="SAM" id="Coils"/>
    </source>
</evidence>
<keyword evidence="1" id="KW-0547">Nucleotide-binding</keyword>
<dbReference type="PROSITE" id="PS00675">
    <property type="entry name" value="SIGMA54_INTERACT_1"/>
    <property type="match status" value="1"/>
</dbReference>
<sequence>MDQHRCDSDCSDNSGVSDKSIDRPTAFNCDGNQSDEMRSRYDAILMKQGPPALYRLNTKRNQIDGTNEKVRQWIYGQRDRNKQNKVILMVGETGTGKTTIINTMINYMLGVKFEDQEFYQITEETEDADQSQSQTSEITVYEVFVEENPTSLTIIDTPGYGNTEEHEKDREISEYLIRLFSDEDGIHNIDAVCFVMKASQNRLSKKELYIFHSVLSILGKDMENSILFLMSQSDGLPPKDALDAIKTAEIPCRKNTNKQPVHLLFNNRQKDKRDEQFELKYRSAWEMGEKSMNQFFTLLEENNRKSVEMTLDVLKERRRLEACVDNLERRINEKEIKMQELTEIQKSIRQNRDEIQNRKNVEFTVTKTVKEKVLIKNQSWRNSYATCCSVCQENCHVRGCWWVNDLSWCSVMENNHCTVCTRKCHYSKHVQENKKYEMRKKTVIMTFDKLKQENECTGDHPETSFDKQIYENTKKELESIMKESEMKTKTEEKLKSDLEKIQKEKSNLLHEAYISIMILSKIALKSDSTFTLQHLDFLIPRLKKEGKDEWMKNLEDMRKAGEEQRNKERRKPPTGIGTESGEWYDLMDEAIGGRPSIQPPVLIASSEEESIVPAVSSPDSVPEEAEQLDRRESGEPGPAKRQRKDRDPVLEFLEREAERAEERLLSILEKIVEKFERFNLK</sequence>
<feature type="domain" description="Septin-type G" evidence="4">
    <location>
        <begin position="87"/>
        <end position="168"/>
    </location>
</feature>
<accession>A0A7J6D7R6</accession>